<dbReference type="SUPFAM" id="SSF88713">
    <property type="entry name" value="Glycoside hydrolase/deacetylase"/>
    <property type="match status" value="1"/>
</dbReference>
<comment type="caution">
    <text evidence="1">The sequence shown here is derived from an EMBL/GenBank/DDBJ whole genome shotgun (WGS) entry which is preliminary data.</text>
</comment>
<dbReference type="EMBL" id="JBDJNQ010000012">
    <property type="protein sequence ID" value="MEN5379940.1"/>
    <property type="molecule type" value="Genomic_DNA"/>
</dbReference>
<name>A0ABV0BYT8_9SPHI</name>
<gene>
    <name evidence="1" type="ORF">ABE541_21920</name>
</gene>
<dbReference type="InterPro" id="IPR011330">
    <property type="entry name" value="Glyco_hydro/deAcase_b/a-brl"/>
</dbReference>
<keyword evidence="2" id="KW-1185">Reference proteome</keyword>
<dbReference type="Gene3D" id="3.20.20.370">
    <property type="entry name" value="Glycoside hydrolase/deacetylase"/>
    <property type="match status" value="1"/>
</dbReference>
<accession>A0ABV0BYT8</accession>
<reference evidence="1 2" key="1">
    <citation type="submission" date="2024-04" db="EMBL/GenBank/DDBJ databases">
        <title>WGS of bacteria from Torrens River.</title>
        <authorList>
            <person name="Wyrsch E.R."/>
            <person name="Drigo B."/>
        </authorList>
    </citation>
    <scope>NUCLEOTIDE SEQUENCE [LARGE SCALE GENOMIC DNA]</scope>
    <source>
        <strain evidence="1 2">TWI391</strain>
    </source>
</reference>
<protein>
    <submittedName>
        <fullName evidence="1">Polysaccharide deacetylase</fullName>
    </submittedName>
</protein>
<evidence type="ECO:0000313" key="2">
    <source>
        <dbReference type="Proteomes" id="UP001409291"/>
    </source>
</evidence>
<dbReference type="RefSeq" id="WP_346582786.1">
    <property type="nucleotide sequence ID" value="NZ_JBDJLH010000009.1"/>
</dbReference>
<sequence>MKQKRQRFSFRHIYLVILFVILESDVIYAQRFEHIVDYQVNFANISYKGKQYVGIRSFQDQGQNYVLSVDPITLETYVLNRNACKIVAVTSIEKVPYFDSSLYMKSFKHVRSNEQVLQDAGIDFPFPKERGINLTIDLCPSHKPLDKIVFETLFVAFKGVENSLPVAISLSGKWILNHETDLQWLINLQNRGLLTITWINHTYNHKVNKDPLNHNFLLATGTDVNYEVIANEKLMLSKGIVPSVFFRFPGLVSSNKIIEQVLSFGLIPVGSDAWLAKGQHAKDGSIVLIHANGNEEIGVQDFIQLLKSEQSNIKSKHWILHDLHEGFQY</sequence>
<proteinExistence type="predicted"/>
<evidence type="ECO:0000313" key="1">
    <source>
        <dbReference type="EMBL" id="MEN5379940.1"/>
    </source>
</evidence>
<organism evidence="1 2">
    <name type="scientific">Sphingobacterium kitahiroshimense</name>
    <dbReference type="NCBI Taxonomy" id="470446"/>
    <lineage>
        <taxon>Bacteria</taxon>
        <taxon>Pseudomonadati</taxon>
        <taxon>Bacteroidota</taxon>
        <taxon>Sphingobacteriia</taxon>
        <taxon>Sphingobacteriales</taxon>
        <taxon>Sphingobacteriaceae</taxon>
        <taxon>Sphingobacterium</taxon>
    </lineage>
</organism>
<dbReference type="Proteomes" id="UP001409291">
    <property type="component" value="Unassembled WGS sequence"/>
</dbReference>